<dbReference type="GO" id="GO:0007166">
    <property type="term" value="P:cell surface receptor signaling pathway"/>
    <property type="evidence" value="ECO:0007669"/>
    <property type="project" value="InterPro"/>
</dbReference>
<dbReference type="PANTHER" id="PTHR27005">
    <property type="entry name" value="WALL-ASSOCIATED RECEPTOR KINASE-LIKE 21"/>
    <property type="match status" value="1"/>
</dbReference>
<dbReference type="PANTHER" id="PTHR27005:SF466">
    <property type="entry name" value="NON-FUNCTIONAL PSEUDOKINASE ZED1-LIKE"/>
    <property type="match status" value="1"/>
</dbReference>
<dbReference type="InterPro" id="IPR045274">
    <property type="entry name" value="WAK-like"/>
</dbReference>
<dbReference type="InterPro" id="IPR000719">
    <property type="entry name" value="Prot_kinase_dom"/>
</dbReference>
<evidence type="ECO:0000256" key="1">
    <source>
        <dbReference type="ARBA" id="ARBA00022741"/>
    </source>
</evidence>
<dbReference type="Pfam" id="PF00069">
    <property type="entry name" value="Pkinase"/>
    <property type="match status" value="1"/>
</dbReference>
<evidence type="ECO:0000259" key="3">
    <source>
        <dbReference type="PROSITE" id="PS50011"/>
    </source>
</evidence>
<dbReference type="EMBL" id="GDJX01003837">
    <property type="protein sequence ID" value="JAT64099.1"/>
    <property type="molecule type" value="Transcribed_RNA"/>
</dbReference>
<keyword evidence="4" id="KW-0675">Receptor</keyword>
<accession>A0A1D1ZB09</accession>
<dbReference type="SUPFAM" id="SSF56112">
    <property type="entry name" value="Protein kinase-like (PK-like)"/>
    <property type="match status" value="1"/>
</dbReference>
<evidence type="ECO:0000313" key="4">
    <source>
        <dbReference type="EMBL" id="JAT64099.1"/>
    </source>
</evidence>
<gene>
    <name evidence="4" type="primary">WAKL2_1</name>
    <name evidence="4" type="ORF">g.26715</name>
</gene>
<dbReference type="Gene3D" id="1.10.510.10">
    <property type="entry name" value="Transferase(Phosphotransferase) domain 1"/>
    <property type="match status" value="2"/>
</dbReference>
<dbReference type="Gene3D" id="3.30.200.20">
    <property type="entry name" value="Phosphorylase Kinase, domain 1"/>
    <property type="match status" value="1"/>
</dbReference>
<feature type="domain" description="Protein kinase" evidence="3">
    <location>
        <begin position="48"/>
        <end position="301"/>
    </location>
</feature>
<dbReference type="PROSITE" id="PS50011">
    <property type="entry name" value="PROTEIN_KINASE_DOM"/>
    <property type="match status" value="1"/>
</dbReference>
<protein>
    <submittedName>
        <fullName evidence="4">Wall-associated receptor kinase-like 2</fullName>
    </submittedName>
</protein>
<dbReference type="GO" id="GO:0005524">
    <property type="term" value="F:ATP binding"/>
    <property type="evidence" value="ECO:0007669"/>
    <property type="project" value="UniProtKB-KW"/>
</dbReference>
<dbReference type="GO" id="GO:0004674">
    <property type="term" value="F:protein serine/threonine kinase activity"/>
    <property type="evidence" value="ECO:0007669"/>
    <property type="project" value="TreeGrafter"/>
</dbReference>
<keyword evidence="4" id="KW-0418">Kinase</keyword>
<name>A0A1D1ZB09_9ARAE</name>
<dbReference type="InterPro" id="IPR011009">
    <property type="entry name" value="Kinase-like_dom_sf"/>
</dbReference>
<keyword evidence="1" id="KW-0547">Nucleotide-binding</keyword>
<reference evidence="4" key="1">
    <citation type="submission" date="2015-07" db="EMBL/GenBank/DDBJ databases">
        <title>Transcriptome Assembly of Anthurium amnicola.</title>
        <authorList>
            <person name="Suzuki J."/>
        </authorList>
    </citation>
    <scope>NUCLEOTIDE SEQUENCE</scope>
</reference>
<proteinExistence type="predicted"/>
<dbReference type="GO" id="GO:0005886">
    <property type="term" value="C:plasma membrane"/>
    <property type="evidence" value="ECO:0007669"/>
    <property type="project" value="TreeGrafter"/>
</dbReference>
<organism evidence="4">
    <name type="scientific">Anthurium amnicola</name>
    <dbReference type="NCBI Taxonomy" id="1678845"/>
    <lineage>
        <taxon>Eukaryota</taxon>
        <taxon>Viridiplantae</taxon>
        <taxon>Streptophyta</taxon>
        <taxon>Embryophyta</taxon>
        <taxon>Tracheophyta</taxon>
        <taxon>Spermatophyta</taxon>
        <taxon>Magnoliopsida</taxon>
        <taxon>Liliopsida</taxon>
        <taxon>Araceae</taxon>
        <taxon>Pothoideae</taxon>
        <taxon>Potheae</taxon>
        <taxon>Anthurium</taxon>
    </lineage>
</organism>
<evidence type="ECO:0000256" key="2">
    <source>
        <dbReference type="ARBA" id="ARBA00022840"/>
    </source>
</evidence>
<sequence>MLRGSKTKFLRRNRRLLQEKQAAYFPRISHSPPRLFTAAELDDATGGYHPAKLIKRDAPFELYTATLGGQAVSVKRATPPAGSSNCDAAVEGLITEVVVLSAVGHRNVVKLLGCCLETQSPALVYELHAHGTLQDRASAAAGAGAWEPMSWPGRLRVAAEVTGGLHYLHCHAPLTIFHGDVKPSSVILDEQGVPKIVDFALSTPIASDPTGAADQEQGDVYSLGMLLVVLMLGEQPSQWQDDGGLREGLVARARGLGEAEGNVEQLGAFAGVALECLRPKGEERPTAKEVERRLREIMSFMP</sequence>
<keyword evidence="4" id="KW-0808">Transferase</keyword>
<keyword evidence="2" id="KW-0067">ATP-binding</keyword>
<dbReference type="AlphaFoldDB" id="A0A1D1ZB09"/>